<comment type="pathway">
    <text evidence="2">Protein modification; protein ubiquitination.</text>
</comment>
<gene>
    <name evidence="14" type="ORF">EJB05_55018</name>
</gene>
<keyword evidence="8" id="KW-0862">Zinc</keyword>
<dbReference type="SMART" id="SM00184">
    <property type="entry name" value="RING"/>
    <property type="match status" value="1"/>
</dbReference>
<keyword evidence="3" id="KW-0808">Transferase</keyword>
<evidence type="ECO:0000313" key="15">
    <source>
        <dbReference type="Proteomes" id="UP000324897"/>
    </source>
</evidence>
<dbReference type="Proteomes" id="UP000324897">
    <property type="component" value="Unassembled WGS sequence"/>
</dbReference>
<evidence type="ECO:0000256" key="11">
    <source>
        <dbReference type="ARBA" id="ARBA00024209"/>
    </source>
</evidence>
<organism evidence="14 15">
    <name type="scientific">Eragrostis curvula</name>
    <name type="common">weeping love grass</name>
    <dbReference type="NCBI Taxonomy" id="38414"/>
    <lineage>
        <taxon>Eukaryota</taxon>
        <taxon>Viridiplantae</taxon>
        <taxon>Streptophyta</taxon>
        <taxon>Embryophyta</taxon>
        <taxon>Tracheophyta</taxon>
        <taxon>Spermatophyta</taxon>
        <taxon>Magnoliopsida</taxon>
        <taxon>Liliopsida</taxon>
        <taxon>Poales</taxon>
        <taxon>Poaceae</taxon>
        <taxon>PACMAD clade</taxon>
        <taxon>Chloridoideae</taxon>
        <taxon>Eragrostideae</taxon>
        <taxon>Eragrostidinae</taxon>
        <taxon>Eragrostis</taxon>
    </lineage>
</organism>
<keyword evidence="7" id="KW-0833">Ubl conjugation pathway</keyword>
<dbReference type="OrthoDB" id="21204at2759"/>
<dbReference type="GO" id="GO:0016740">
    <property type="term" value="F:transferase activity"/>
    <property type="evidence" value="ECO:0007669"/>
    <property type="project" value="UniProtKB-KW"/>
</dbReference>
<evidence type="ECO:0000256" key="10">
    <source>
        <dbReference type="ARBA" id="ARBA00023136"/>
    </source>
</evidence>
<keyword evidence="10" id="KW-0472">Membrane</keyword>
<evidence type="ECO:0000256" key="8">
    <source>
        <dbReference type="ARBA" id="ARBA00022833"/>
    </source>
</evidence>
<keyword evidence="15" id="KW-1185">Reference proteome</keyword>
<dbReference type="Pfam" id="PF13639">
    <property type="entry name" value="zf-RING_2"/>
    <property type="match status" value="1"/>
</dbReference>
<name>A0A5J9SKR1_9POAL</name>
<evidence type="ECO:0000256" key="5">
    <source>
        <dbReference type="ARBA" id="ARBA00022723"/>
    </source>
</evidence>
<evidence type="ECO:0000256" key="7">
    <source>
        <dbReference type="ARBA" id="ARBA00022786"/>
    </source>
</evidence>
<sequence length="116" mass="12873">MAGLHKPRGAETREEHGCAICLQDLQIRKKLRMMPCCGHSFHESCIITWLLMNSLCPICLSALPSEEEQRLLDDQATTTSKQVVFGVYVHPPCCCGKDHCLVICRAGPLLDVSVVH</sequence>
<proteinExistence type="inferred from homology"/>
<evidence type="ECO:0000256" key="2">
    <source>
        <dbReference type="ARBA" id="ARBA00004906"/>
    </source>
</evidence>
<evidence type="ECO:0000256" key="3">
    <source>
        <dbReference type="ARBA" id="ARBA00022679"/>
    </source>
</evidence>
<dbReference type="PROSITE" id="PS50089">
    <property type="entry name" value="ZF_RING_2"/>
    <property type="match status" value="1"/>
</dbReference>
<accession>A0A5J9SKR1</accession>
<feature type="domain" description="RING-type" evidence="13">
    <location>
        <begin position="18"/>
        <end position="59"/>
    </location>
</feature>
<evidence type="ECO:0000256" key="4">
    <source>
        <dbReference type="ARBA" id="ARBA00022692"/>
    </source>
</evidence>
<evidence type="ECO:0000256" key="6">
    <source>
        <dbReference type="ARBA" id="ARBA00022771"/>
    </source>
</evidence>
<evidence type="ECO:0000259" key="13">
    <source>
        <dbReference type="PROSITE" id="PS50089"/>
    </source>
</evidence>
<keyword evidence="9" id="KW-1133">Transmembrane helix</keyword>
<dbReference type="InterPro" id="IPR001841">
    <property type="entry name" value="Znf_RING"/>
</dbReference>
<dbReference type="GO" id="GO:0016020">
    <property type="term" value="C:membrane"/>
    <property type="evidence" value="ECO:0007669"/>
    <property type="project" value="UniProtKB-SubCell"/>
</dbReference>
<evidence type="ECO:0000256" key="12">
    <source>
        <dbReference type="PROSITE-ProRule" id="PRU00175"/>
    </source>
</evidence>
<dbReference type="AlphaFoldDB" id="A0A5J9SKR1"/>
<comment type="subcellular location">
    <subcellularLocation>
        <location evidence="1">Membrane</location>
        <topology evidence="1">Single-pass membrane protein</topology>
    </subcellularLocation>
</comment>
<reference evidence="14 15" key="1">
    <citation type="journal article" date="2019" name="Sci. Rep.">
        <title>A high-quality genome of Eragrostis curvula grass provides insights into Poaceae evolution and supports new strategies to enhance forage quality.</title>
        <authorList>
            <person name="Carballo J."/>
            <person name="Santos B.A.C.M."/>
            <person name="Zappacosta D."/>
            <person name="Garbus I."/>
            <person name="Selva J.P."/>
            <person name="Gallo C.A."/>
            <person name="Diaz A."/>
            <person name="Albertini E."/>
            <person name="Caccamo M."/>
            <person name="Echenique V."/>
        </authorList>
    </citation>
    <scope>NUCLEOTIDE SEQUENCE [LARGE SCALE GENOMIC DNA]</scope>
    <source>
        <strain evidence="15">cv. Victoria</strain>
        <tissue evidence="14">Leaf</tissue>
    </source>
</reference>
<dbReference type="InterPro" id="IPR013083">
    <property type="entry name" value="Znf_RING/FYVE/PHD"/>
</dbReference>
<dbReference type="Gene3D" id="3.30.40.10">
    <property type="entry name" value="Zinc/RING finger domain, C3HC4 (zinc finger)"/>
    <property type="match status" value="1"/>
</dbReference>
<keyword evidence="4" id="KW-0812">Transmembrane</keyword>
<keyword evidence="5" id="KW-0479">Metal-binding</keyword>
<comment type="caution">
    <text evidence="14">The sequence shown here is derived from an EMBL/GenBank/DDBJ whole genome shotgun (WGS) entry which is preliminary data.</text>
</comment>
<dbReference type="Gramene" id="TVT99588">
    <property type="protein sequence ID" value="TVT99588"/>
    <property type="gene ID" value="EJB05_55018"/>
</dbReference>
<keyword evidence="6 12" id="KW-0863">Zinc-finger</keyword>
<dbReference type="PANTHER" id="PTHR45768:SF18">
    <property type="entry name" value="RING-H2 FINGER PROTEIN ATL47-RELATED"/>
    <property type="match status" value="1"/>
</dbReference>
<dbReference type="SUPFAM" id="SSF57850">
    <property type="entry name" value="RING/U-box"/>
    <property type="match status" value="1"/>
</dbReference>
<dbReference type="GO" id="GO:0008270">
    <property type="term" value="F:zinc ion binding"/>
    <property type="evidence" value="ECO:0007669"/>
    <property type="project" value="UniProtKB-KW"/>
</dbReference>
<evidence type="ECO:0000313" key="14">
    <source>
        <dbReference type="EMBL" id="TVT99588.1"/>
    </source>
</evidence>
<protein>
    <recommendedName>
        <fullName evidence="13">RING-type domain-containing protein</fullName>
    </recommendedName>
</protein>
<evidence type="ECO:0000256" key="9">
    <source>
        <dbReference type="ARBA" id="ARBA00022989"/>
    </source>
</evidence>
<dbReference type="PANTHER" id="PTHR45768">
    <property type="entry name" value="E3 UBIQUITIN-PROTEIN LIGASE RNF13-LIKE"/>
    <property type="match status" value="1"/>
</dbReference>
<feature type="non-terminal residue" evidence="14">
    <location>
        <position position="1"/>
    </location>
</feature>
<dbReference type="EMBL" id="RWGY01000696">
    <property type="protein sequence ID" value="TVT99588.1"/>
    <property type="molecule type" value="Genomic_DNA"/>
</dbReference>
<evidence type="ECO:0000256" key="1">
    <source>
        <dbReference type="ARBA" id="ARBA00004167"/>
    </source>
</evidence>
<comment type="similarity">
    <text evidence="11">Belongs to the RING-type zinc finger family. ATL subfamily.</text>
</comment>